<gene>
    <name evidence="4" type="ORF">NBZ79_14440</name>
</gene>
<keyword evidence="2" id="KW-0732">Signal</keyword>
<dbReference type="PANTHER" id="PTHR43674">
    <property type="entry name" value="NITRILASE C965.09-RELATED"/>
    <property type="match status" value="1"/>
</dbReference>
<evidence type="ECO:0000256" key="1">
    <source>
        <dbReference type="ARBA" id="ARBA00022801"/>
    </source>
</evidence>
<keyword evidence="1" id="KW-0378">Hydrolase</keyword>
<dbReference type="SUPFAM" id="SSF56317">
    <property type="entry name" value="Carbon-nitrogen hydrolase"/>
    <property type="match status" value="2"/>
</dbReference>
<feature type="chain" id="PRO_5046879604" description="CN hydrolase domain-containing protein" evidence="2">
    <location>
        <begin position="23"/>
        <end position="632"/>
    </location>
</feature>
<evidence type="ECO:0000313" key="4">
    <source>
        <dbReference type="EMBL" id="USG60367.1"/>
    </source>
</evidence>
<dbReference type="RefSeq" id="WP_251933248.1">
    <property type="nucleotide sequence ID" value="NZ_CP098747.1"/>
</dbReference>
<reference evidence="4" key="1">
    <citation type="submission" date="2022-06" db="EMBL/GenBank/DDBJ databases">
        <title>Sneathiella actinostolidae sp. nov., isolated from a sea anemonein the Western Pacific Ocean.</title>
        <authorList>
            <person name="Wei M.J."/>
        </authorList>
    </citation>
    <scope>NUCLEOTIDE SEQUENCE</scope>
    <source>
        <strain evidence="4">PHK-P5</strain>
    </source>
</reference>
<dbReference type="EMBL" id="CP098747">
    <property type="protein sequence ID" value="USG60367.1"/>
    <property type="molecule type" value="Genomic_DNA"/>
</dbReference>
<dbReference type="InterPro" id="IPR036526">
    <property type="entry name" value="C-N_Hydrolase_sf"/>
</dbReference>
<accession>A0ABY4W091</accession>
<feature type="domain" description="CN hydrolase" evidence="3">
    <location>
        <begin position="331"/>
        <end position="586"/>
    </location>
</feature>
<dbReference type="PROSITE" id="PS50263">
    <property type="entry name" value="CN_HYDROLASE"/>
    <property type="match status" value="2"/>
</dbReference>
<feature type="domain" description="CN hydrolase" evidence="3">
    <location>
        <begin position="28"/>
        <end position="291"/>
    </location>
</feature>
<proteinExistence type="predicted"/>
<dbReference type="Proteomes" id="UP001056291">
    <property type="component" value="Chromosome"/>
</dbReference>
<dbReference type="PANTHER" id="PTHR43674:SF2">
    <property type="entry name" value="BETA-UREIDOPROPIONASE"/>
    <property type="match status" value="1"/>
</dbReference>
<organism evidence="4 5">
    <name type="scientific">Sneathiella marina</name>
    <dbReference type="NCBI Taxonomy" id="2950108"/>
    <lineage>
        <taxon>Bacteria</taxon>
        <taxon>Pseudomonadati</taxon>
        <taxon>Pseudomonadota</taxon>
        <taxon>Alphaproteobacteria</taxon>
        <taxon>Sneathiellales</taxon>
        <taxon>Sneathiellaceae</taxon>
        <taxon>Sneathiella</taxon>
    </lineage>
</organism>
<evidence type="ECO:0000256" key="2">
    <source>
        <dbReference type="SAM" id="SignalP"/>
    </source>
</evidence>
<keyword evidence="5" id="KW-1185">Reference proteome</keyword>
<evidence type="ECO:0000259" key="3">
    <source>
        <dbReference type="PROSITE" id="PS50263"/>
    </source>
</evidence>
<dbReference type="CDD" id="cd07197">
    <property type="entry name" value="nitrilase"/>
    <property type="match status" value="1"/>
</dbReference>
<protein>
    <recommendedName>
        <fullName evidence="3">CN hydrolase domain-containing protein</fullName>
    </recommendedName>
</protein>
<name>A0ABY4W091_9PROT</name>
<sequence length="632" mass="70257">MMKILASAYILLTLCMFFPASASEKPSFKVAAIEFNPVFKQREQNFPAMEALVKQAAESEAKLILFPEMSTTGYLYGSRSEIAPFVDTIPGKTTSYFEELAKKYAVYIVAGMPEVDDATGMYYNAAFLVGPDGLVGKYRKNNLFLLESGWAAQGNLGIPVFDTELGKISIIICYDDYFYQSTRLASLKGANLLAFIASSGRMLNPDPDMAGVHISISDVQQQALQNGLFVVATNRTNIEKNDALGIGVHYLGGASIWDPLGKNIAQAAVSTQKGQASNDADPTILYGNIDRSLYENSAKELLKYRRPELYGDITLNMSPRPMMASRLSHDVNALLVQYTPQANDMAANKSKVNTLLEENVSLVTNLIVFPEYSLTGPPLSTEKAKELANSADEINAYFSVLANRHDSYLVYSTVTKDSEKYYKTARILGPQGKIVGEYRKTHLNTKEKKWLTAGNDIPVIDTKIGRIGLLIGDEVLYPEAADVLSVRRADMIVVPVSWTGQYGIADELDKGFLTRKYPSNTNVIWYATAKNAQAYLMAANFVKTDQEFLGSSGLYSLDPTNGYYPPVVASRDQEEVLAVNFQTIAPKTWWTSQQFIIDGRRPELYIPLVLNPTQKCFQRWQESTDYFVSCWR</sequence>
<dbReference type="InterPro" id="IPR003010">
    <property type="entry name" value="C-N_Hydrolase"/>
</dbReference>
<evidence type="ECO:0000313" key="5">
    <source>
        <dbReference type="Proteomes" id="UP001056291"/>
    </source>
</evidence>
<dbReference type="Pfam" id="PF00795">
    <property type="entry name" value="CN_hydrolase"/>
    <property type="match status" value="2"/>
</dbReference>
<dbReference type="Gene3D" id="3.60.110.10">
    <property type="entry name" value="Carbon-nitrogen hydrolase"/>
    <property type="match status" value="2"/>
</dbReference>
<feature type="signal peptide" evidence="2">
    <location>
        <begin position="1"/>
        <end position="22"/>
    </location>
</feature>
<dbReference type="InterPro" id="IPR050345">
    <property type="entry name" value="Aliph_Amidase/BUP"/>
</dbReference>